<evidence type="ECO:0000256" key="1">
    <source>
        <dbReference type="ARBA" id="ARBA00022801"/>
    </source>
</evidence>
<keyword evidence="2" id="KW-0732">Signal</keyword>
<dbReference type="Pfam" id="PF00561">
    <property type="entry name" value="Abhydrolase_1"/>
    <property type="match status" value="1"/>
</dbReference>
<dbReference type="SUPFAM" id="SSF53474">
    <property type="entry name" value="alpha/beta-Hydrolases"/>
    <property type="match status" value="1"/>
</dbReference>
<sequence length="284" mass="31673">MKKITLTLILSFFTAVGISSLAQNASPFQVTVTGKGKQAILFIPGYSCSGDVWKETIQQLGPNYTSHVFTFAGFAGIAPQANPSLNEWVEAIGHYIQTQKLNKPIVVGHSLGGVAAMWLASEYPDKIGKLVVVDALPCLTAIYNSNFQSQATPDCSAFIQQFEKMDPQTFKTTQYTAMRSMVADTSKLETVVQWSIKSDKATLGKIYCDFSNTDMREKIAAITCPSLILLEASFKAYQDTMNSQYKNLKTARIEYSTKGLHFIMYDDKDWYYNQLRTFLSQGNF</sequence>
<dbReference type="PANTHER" id="PTHR43798:SF31">
    <property type="entry name" value="AB HYDROLASE SUPERFAMILY PROTEIN YCLE"/>
    <property type="match status" value="1"/>
</dbReference>
<dbReference type="GO" id="GO:0016787">
    <property type="term" value="F:hydrolase activity"/>
    <property type="evidence" value="ECO:0007669"/>
    <property type="project" value="UniProtKB-KW"/>
</dbReference>
<dbReference type="InterPro" id="IPR029058">
    <property type="entry name" value="AB_hydrolase_fold"/>
</dbReference>
<dbReference type="GO" id="GO:0016020">
    <property type="term" value="C:membrane"/>
    <property type="evidence" value="ECO:0007669"/>
    <property type="project" value="TreeGrafter"/>
</dbReference>
<dbReference type="InterPro" id="IPR000073">
    <property type="entry name" value="AB_hydrolase_1"/>
</dbReference>
<comment type="caution">
    <text evidence="4">The sequence shown here is derived from an EMBL/GenBank/DDBJ whole genome shotgun (WGS) entry which is preliminary data.</text>
</comment>
<feature type="signal peptide" evidence="2">
    <location>
        <begin position="1"/>
        <end position="25"/>
    </location>
</feature>
<feature type="domain" description="AB hydrolase-1" evidence="3">
    <location>
        <begin position="39"/>
        <end position="151"/>
    </location>
</feature>
<dbReference type="Gene3D" id="3.40.50.1820">
    <property type="entry name" value="alpha/beta hydrolase"/>
    <property type="match status" value="1"/>
</dbReference>
<dbReference type="AlphaFoldDB" id="A0AAE3QPW4"/>
<feature type="chain" id="PRO_5042038926" evidence="2">
    <location>
        <begin position="26"/>
        <end position="284"/>
    </location>
</feature>
<protein>
    <submittedName>
        <fullName evidence="4">Alpha/beta hydrolase</fullName>
    </submittedName>
</protein>
<evidence type="ECO:0000313" key="5">
    <source>
        <dbReference type="Proteomes" id="UP001241110"/>
    </source>
</evidence>
<keyword evidence="1 4" id="KW-0378">Hydrolase</keyword>
<proteinExistence type="predicted"/>
<dbReference type="PRINTS" id="PR00111">
    <property type="entry name" value="ABHYDROLASE"/>
</dbReference>
<dbReference type="EMBL" id="JASJOS010000010">
    <property type="protein sequence ID" value="MDJ1483292.1"/>
    <property type="molecule type" value="Genomic_DNA"/>
</dbReference>
<dbReference type="PANTHER" id="PTHR43798">
    <property type="entry name" value="MONOACYLGLYCEROL LIPASE"/>
    <property type="match status" value="1"/>
</dbReference>
<reference evidence="4" key="1">
    <citation type="submission" date="2023-05" db="EMBL/GenBank/DDBJ databases">
        <authorList>
            <person name="Zhang X."/>
        </authorList>
    </citation>
    <scope>NUCLEOTIDE SEQUENCE</scope>
    <source>
        <strain evidence="4">YF14B1</strain>
    </source>
</reference>
<evidence type="ECO:0000256" key="2">
    <source>
        <dbReference type="SAM" id="SignalP"/>
    </source>
</evidence>
<dbReference type="Proteomes" id="UP001241110">
    <property type="component" value="Unassembled WGS sequence"/>
</dbReference>
<accession>A0AAE3QPW4</accession>
<evidence type="ECO:0000259" key="3">
    <source>
        <dbReference type="Pfam" id="PF00561"/>
    </source>
</evidence>
<name>A0AAE3QPW4_9BACT</name>
<gene>
    <name evidence="4" type="ORF">QNI16_22530</name>
</gene>
<dbReference type="RefSeq" id="WP_313982989.1">
    <property type="nucleotide sequence ID" value="NZ_JASJOS010000010.1"/>
</dbReference>
<dbReference type="InterPro" id="IPR050266">
    <property type="entry name" value="AB_hydrolase_sf"/>
</dbReference>
<evidence type="ECO:0000313" key="4">
    <source>
        <dbReference type="EMBL" id="MDJ1483292.1"/>
    </source>
</evidence>
<organism evidence="4 5">
    <name type="scientific">Xanthocytophaga flava</name>
    <dbReference type="NCBI Taxonomy" id="3048013"/>
    <lineage>
        <taxon>Bacteria</taxon>
        <taxon>Pseudomonadati</taxon>
        <taxon>Bacteroidota</taxon>
        <taxon>Cytophagia</taxon>
        <taxon>Cytophagales</taxon>
        <taxon>Rhodocytophagaceae</taxon>
        <taxon>Xanthocytophaga</taxon>
    </lineage>
</organism>